<dbReference type="InterPro" id="IPR000246">
    <property type="entry name" value="Peptidase_T2"/>
</dbReference>
<evidence type="ECO:0000256" key="1">
    <source>
        <dbReference type="SAM" id="SignalP"/>
    </source>
</evidence>
<dbReference type="InterPro" id="IPR006311">
    <property type="entry name" value="TAT_signal"/>
</dbReference>
<dbReference type="PROSITE" id="PS51318">
    <property type="entry name" value="TAT"/>
    <property type="match status" value="1"/>
</dbReference>
<keyword evidence="1" id="KW-0732">Signal</keyword>
<evidence type="ECO:0000313" key="3">
    <source>
        <dbReference type="Proteomes" id="UP001596111"/>
    </source>
</evidence>
<proteinExistence type="predicted"/>
<organism evidence="2 3">
    <name type="scientific">Rhodanobacter terrae</name>
    <dbReference type="NCBI Taxonomy" id="418647"/>
    <lineage>
        <taxon>Bacteria</taxon>
        <taxon>Pseudomonadati</taxon>
        <taxon>Pseudomonadota</taxon>
        <taxon>Gammaproteobacteria</taxon>
        <taxon>Lysobacterales</taxon>
        <taxon>Rhodanobacteraceae</taxon>
        <taxon>Rhodanobacter</taxon>
    </lineage>
</organism>
<dbReference type="EMBL" id="JBHSNG010000002">
    <property type="protein sequence ID" value="MFC5580186.1"/>
    <property type="molecule type" value="Genomic_DNA"/>
</dbReference>
<dbReference type="Proteomes" id="UP001596111">
    <property type="component" value="Unassembled WGS sequence"/>
</dbReference>
<dbReference type="Gene3D" id="3.60.20.30">
    <property type="entry name" value="(Glycosyl)asparaginase"/>
    <property type="match status" value="1"/>
</dbReference>
<dbReference type="PANTHER" id="PTHR10188">
    <property type="entry name" value="L-ASPARAGINASE"/>
    <property type="match status" value="1"/>
</dbReference>
<protein>
    <submittedName>
        <fullName evidence="2">N(4)-(Beta-N-acetylglucosaminyl)-L-asparaginase</fullName>
    </submittedName>
</protein>
<feature type="signal peptide" evidence="1">
    <location>
        <begin position="1"/>
        <end position="27"/>
    </location>
</feature>
<dbReference type="CDD" id="cd04513">
    <property type="entry name" value="Glycosylasparaginase"/>
    <property type="match status" value="1"/>
</dbReference>
<dbReference type="Pfam" id="PF01112">
    <property type="entry name" value="Asparaginase_2"/>
    <property type="match status" value="1"/>
</dbReference>
<gene>
    <name evidence="2" type="ORF">ACFPPB_03545</name>
</gene>
<evidence type="ECO:0000313" key="2">
    <source>
        <dbReference type="EMBL" id="MFC5580186.1"/>
    </source>
</evidence>
<dbReference type="RefSeq" id="WP_377324435.1">
    <property type="nucleotide sequence ID" value="NZ_JBHSNG010000002.1"/>
</dbReference>
<sequence>MTDRRRFLKASVLGASASMLAWGGKLAAGPIDQSGKLAAGAASRTPPAAPVRVASTWDFGIAANQAAWAILGKGGHALDAVETGARVPESDLKNHSVGRAGYPDRDGHVTLDASIMDADGNCGGVAAIEHIAHPISVARRVMERTPHVLLVGDGALQFALEQGFKKEELLTPESEKAWHEWLKTAKYKPTINSEVRDYGRAPDKSMGMPGGKDNHDTIGMLAIDAHGKLAGACTTSGMAWKMHGRVGDSPIIGAGLYVDGEIGGATSTGVGEEVIRNAGSFLVVELMRQGRSPHEACKEAVMRIIRRRPEASKTLQVGFLAMNRAGEVGAYAIQRGFSYAVCDANKQDALIPAQSVYTTNYS</sequence>
<accession>A0ABW0ST63</accession>
<dbReference type="SUPFAM" id="SSF56235">
    <property type="entry name" value="N-terminal nucleophile aminohydrolases (Ntn hydrolases)"/>
    <property type="match status" value="1"/>
</dbReference>
<feature type="chain" id="PRO_5047146815" evidence="1">
    <location>
        <begin position="28"/>
        <end position="362"/>
    </location>
</feature>
<comment type="caution">
    <text evidence="2">The sequence shown here is derived from an EMBL/GenBank/DDBJ whole genome shotgun (WGS) entry which is preliminary data.</text>
</comment>
<reference evidence="3" key="1">
    <citation type="journal article" date="2019" name="Int. J. Syst. Evol. Microbiol.">
        <title>The Global Catalogue of Microorganisms (GCM) 10K type strain sequencing project: providing services to taxonomists for standard genome sequencing and annotation.</title>
        <authorList>
            <consortium name="The Broad Institute Genomics Platform"/>
            <consortium name="The Broad Institute Genome Sequencing Center for Infectious Disease"/>
            <person name="Wu L."/>
            <person name="Ma J."/>
        </authorList>
    </citation>
    <scope>NUCLEOTIDE SEQUENCE [LARGE SCALE GENOMIC DNA]</scope>
    <source>
        <strain evidence="3">CGMCC 1.13587</strain>
    </source>
</reference>
<keyword evidence="3" id="KW-1185">Reference proteome</keyword>
<name>A0ABW0ST63_9GAMM</name>
<dbReference type="PANTHER" id="PTHR10188:SF6">
    <property type="entry name" value="N(4)-(BETA-N-ACETYLGLUCOSAMINYL)-L-ASPARAGINASE"/>
    <property type="match status" value="1"/>
</dbReference>
<dbReference type="InterPro" id="IPR029055">
    <property type="entry name" value="Ntn_hydrolases_N"/>
</dbReference>